<organism evidence="1">
    <name type="scientific">Spodoptera frugiperda</name>
    <name type="common">Fall armyworm</name>
    <dbReference type="NCBI Taxonomy" id="7108"/>
    <lineage>
        <taxon>Eukaryota</taxon>
        <taxon>Metazoa</taxon>
        <taxon>Ecdysozoa</taxon>
        <taxon>Arthropoda</taxon>
        <taxon>Hexapoda</taxon>
        <taxon>Insecta</taxon>
        <taxon>Pterygota</taxon>
        <taxon>Neoptera</taxon>
        <taxon>Endopterygota</taxon>
        <taxon>Lepidoptera</taxon>
        <taxon>Glossata</taxon>
        <taxon>Ditrysia</taxon>
        <taxon>Noctuoidea</taxon>
        <taxon>Noctuidae</taxon>
        <taxon>Amphipyrinae</taxon>
        <taxon>Spodoptera</taxon>
    </lineage>
</organism>
<protein>
    <submittedName>
        <fullName evidence="1">SFRICE_026049</fullName>
    </submittedName>
</protein>
<dbReference type="EMBL" id="ODYU01000896">
    <property type="protein sequence ID" value="SOQ36343.1"/>
    <property type="molecule type" value="Genomic_DNA"/>
</dbReference>
<name>A0A2H1V682_SPOFR</name>
<dbReference type="AlphaFoldDB" id="A0A2H1V682"/>
<proteinExistence type="predicted"/>
<accession>A0A2H1V682</accession>
<evidence type="ECO:0000313" key="1">
    <source>
        <dbReference type="EMBL" id="SOQ36343.1"/>
    </source>
</evidence>
<gene>
    <name evidence="1" type="ORF">SFRICE_026049</name>
</gene>
<reference evidence="1" key="1">
    <citation type="submission" date="2016-07" db="EMBL/GenBank/DDBJ databases">
        <authorList>
            <person name="Bretaudeau A."/>
        </authorList>
    </citation>
    <scope>NUCLEOTIDE SEQUENCE</scope>
    <source>
        <strain evidence="1">Rice</strain>
        <tissue evidence="1">Whole body</tissue>
    </source>
</reference>
<sequence length="107" mass="11812">MQKDVIVRHPKNQRCYKCVASLLGVRNLRVDGYSGIGKGGNRASSRVTHTTKHSASVVSHRFSVRPLYHSGRAGPFVQKHGSPTLKPYFGLWFINNVLISDLIAPLG</sequence>